<dbReference type="Proteomes" id="UP000700596">
    <property type="component" value="Unassembled WGS sequence"/>
</dbReference>
<dbReference type="SMART" id="SM00906">
    <property type="entry name" value="Fungal_trans"/>
    <property type="match status" value="1"/>
</dbReference>
<evidence type="ECO:0000256" key="1">
    <source>
        <dbReference type="ARBA" id="ARBA00004123"/>
    </source>
</evidence>
<evidence type="ECO:0000313" key="11">
    <source>
        <dbReference type="Proteomes" id="UP000700596"/>
    </source>
</evidence>
<evidence type="ECO:0000256" key="4">
    <source>
        <dbReference type="ARBA" id="ARBA00023015"/>
    </source>
</evidence>
<dbReference type="InterPro" id="IPR052202">
    <property type="entry name" value="Yeast_MetPath_Reg"/>
</dbReference>
<keyword evidence="11" id="KW-1185">Reference proteome</keyword>
<name>A0A9P9EKU0_9PLEO</name>
<dbReference type="EMBL" id="JAGMWT010000001">
    <property type="protein sequence ID" value="KAH7139483.1"/>
    <property type="molecule type" value="Genomic_DNA"/>
</dbReference>
<dbReference type="CDD" id="cd00067">
    <property type="entry name" value="GAL4"/>
    <property type="match status" value="1"/>
</dbReference>
<dbReference type="PANTHER" id="PTHR47782:SF7">
    <property type="entry name" value="PROTEIN STB5"/>
    <property type="match status" value="1"/>
</dbReference>
<dbReference type="GO" id="GO:0008270">
    <property type="term" value="F:zinc ion binding"/>
    <property type="evidence" value="ECO:0007669"/>
    <property type="project" value="InterPro"/>
</dbReference>
<dbReference type="PANTHER" id="PTHR47782">
    <property type="entry name" value="ZN(II)2CYS6 TRANSCRIPTION FACTOR (EUROFUNG)-RELATED"/>
    <property type="match status" value="1"/>
</dbReference>
<keyword evidence="5" id="KW-0238">DNA-binding</keyword>
<evidence type="ECO:0000256" key="7">
    <source>
        <dbReference type="ARBA" id="ARBA00023242"/>
    </source>
</evidence>
<dbReference type="GO" id="GO:0005634">
    <property type="term" value="C:nucleus"/>
    <property type="evidence" value="ECO:0007669"/>
    <property type="project" value="UniProtKB-SubCell"/>
</dbReference>
<evidence type="ECO:0000256" key="3">
    <source>
        <dbReference type="ARBA" id="ARBA00022833"/>
    </source>
</evidence>
<comment type="caution">
    <text evidence="10">The sequence shown here is derived from an EMBL/GenBank/DDBJ whole genome shotgun (WGS) entry which is preliminary data.</text>
</comment>
<comment type="subcellular location">
    <subcellularLocation>
        <location evidence="1">Nucleus</location>
    </subcellularLocation>
</comment>
<feature type="region of interest" description="Disordered" evidence="8">
    <location>
        <begin position="141"/>
        <end position="161"/>
    </location>
</feature>
<dbReference type="GO" id="GO:0000981">
    <property type="term" value="F:DNA-binding transcription factor activity, RNA polymerase II-specific"/>
    <property type="evidence" value="ECO:0007669"/>
    <property type="project" value="InterPro"/>
</dbReference>
<keyword evidence="3" id="KW-0862">Zinc</keyword>
<evidence type="ECO:0000256" key="2">
    <source>
        <dbReference type="ARBA" id="ARBA00022723"/>
    </source>
</evidence>
<dbReference type="Pfam" id="PF00172">
    <property type="entry name" value="Zn_clus"/>
    <property type="match status" value="1"/>
</dbReference>
<evidence type="ECO:0000256" key="8">
    <source>
        <dbReference type="SAM" id="MobiDB-lite"/>
    </source>
</evidence>
<feature type="region of interest" description="Disordered" evidence="8">
    <location>
        <begin position="1"/>
        <end position="23"/>
    </location>
</feature>
<feature type="domain" description="Zn(2)-C6 fungal-type" evidence="9">
    <location>
        <begin position="31"/>
        <end position="61"/>
    </location>
</feature>
<dbReference type="GO" id="GO:0043565">
    <property type="term" value="F:sequence-specific DNA binding"/>
    <property type="evidence" value="ECO:0007669"/>
    <property type="project" value="TreeGrafter"/>
</dbReference>
<dbReference type="OrthoDB" id="2399539at2759"/>
<dbReference type="Pfam" id="PF04082">
    <property type="entry name" value="Fungal_trans"/>
    <property type="match status" value="1"/>
</dbReference>
<evidence type="ECO:0000259" key="9">
    <source>
        <dbReference type="PROSITE" id="PS50048"/>
    </source>
</evidence>
<dbReference type="InterPro" id="IPR036864">
    <property type="entry name" value="Zn2-C6_fun-type_DNA-bd_sf"/>
</dbReference>
<keyword evidence="4" id="KW-0805">Transcription regulation</keyword>
<dbReference type="Gene3D" id="4.10.240.10">
    <property type="entry name" value="Zn(2)-C6 fungal-type DNA-binding domain"/>
    <property type="match status" value="1"/>
</dbReference>
<dbReference type="InterPro" id="IPR007219">
    <property type="entry name" value="XnlR_reg_dom"/>
</dbReference>
<evidence type="ECO:0000256" key="6">
    <source>
        <dbReference type="ARBA" id="ARBA00023163"/>
    </source>
</evidence>
<organism evidence="10 11">
    <name type="scientific">Dendryphion nanum</name>
    <dbReference type="NCBI Taxonomy" id="256645"/>
    <lineage>
        <taxon>Eukaryota</taxon>
        <taxon>Fungi</taxon>
        <taxon>Dikarya</taxon>
        <taxon>Ascomycota</taxon>
        <taxon>Pezizomycotina</taxon>
        <taxon>Dothideomycetes</taxon>
        <taxon>Pleosporomycetidae</taxon>
        <taxon>Pleosporales</taxon>
        <taxon>Torulaceae</taxon>
        <taxon>Dendryphion</taxon>
    </lineage>
</organism>
<dbReference type="SMART" id="SM00066">
    <property type="entry name" value="GAL4"/>
    <property type="match status" value="1"/>
</dbReference>
<reference evidence="10" key="1">
    <citation type="journal article" date="2021" name="Nat. Commun.">
        <title>Genetic determinants of endophytism in the Arabidopsis root mycobiome.</title>
        <authorList>
            <person name="Mesny F."/>
            <person name="Miyauchi S."/>
            <person name="Thiergart T."/>
            <person name="Pickel B."/>
            <person name="Atanasova L."/>
            <person name="Karlsson M."/>
            <person name="Huettel B."/>
            <person name="Barry K.W."/>
            <person name="Haridas S."/>
            <person name="Chen C."/>
            <person name="Bauer D."/>
            <person name="Andreopoulos W."/>
            <person name="Pangilinan J."/>
            <person name="LaButti K."/>
            <person name="Riley R."/>
            <person name="Lipzen A."/>
            <person name="Clum A."/>
            <person name="Drula E."/>
            <person name="Henrissat B."/>
            <person name="Kohler A."/>
            <person name="Grigoriev I.V."/>
            <person name="Martin F.M."/>
            <person name="Hacquard S."/>
        </authorList>
    </citation>
    <scope>NUCLEOTIDE SEQUENCE</scope>
    <source>
        <strain evidence="10">MPI-CAGE-CH-0243</strain>
    </source>
</reference>
<dbReference type="GO" id="GO:0045944">
    <property type="term" value="P:positive regulation of transcription by RNA polymerase II"/>
    <property type="evidence" value="ECO:0007669"/>
    <property type="project" value="TreeGrafter"/>
</dbReference>
<dbReference type="GO" id="GO:0006351">
    <property type="term" value="P:DNA-templated transcription"/>
    <property type="evidence" value="ECO:0007669"/>
    <property type="project" value="InterPro"/>
</dbReference>
<dbReference type="SUPFAM" id="SSF57701">
    <property type="entry name" value="Zn2/Cys6 DNA-binding domain"/>
    <property type="match status" value="1"/>
</dbReference>
<accession>A0A9P9EKU0</accession>
<keyword evidence="6" id="KW-0804">Transcription</keyword>
<dbReference type="PROSITE" id="PS50048">
    <property type="entry name" value="ZN2_CY6_FUNGAL_2"/>
    <property type="match status" value="1"/>
</dbReference>
<protein>
    <submittedName>
        <fullName evidence="10">STB5 protein</fullName>
    </submittedName>
</protein>
<dbReference type="AlphaFoldDB" id="A0A9P9EKU0"/>
<dbReference type="PROSITE" id="PS00463">
    <property type="entry name" value="ZN2_CY6_FUNGAL_1"/>
    <property type="match status" value="1"/>
</dbReference>
<keyword evidence="2" id="KW-0479">Metal-binding</keyword>
<gene>
    <name evidence="10" type="ORF">B0J11DRAFT_501632</name>
</gene>
<feature type="compositionally biased region" description="Basic and acidic residues" evidence="8">
    <location>
        <begin position="141"/>
        <end position="151"/>
    </location>
</feature>
<evidence type="ECO:0000313" key="10">
    <source>
        <dbReference type="EMBL" id="KAH7139483.1"/>
    </source>
</evidence>
<sequence>MRSNVHRFRLQKSPSIREQDVEPKVPRDIPACERCRQFKKRCSRTFPVCTLCAHAGHPCSFSVRVEANDVQTHHLKARVEWLSQFLNEHILSNTTASVDSIDTGSDLKSILGDVLPLASAAGANIHELVPDCSPIDISDHQSFETSERQPSHDSPVSGHELRPDVSTARVFVDAYFQHVNRAYPFVNRAKILQELENLGHASPKIRNDDSTLLSLVVSIGYTTLQRAGKLPINFVSPVPVEYADMINYCFAPERIESIQILVLLAIHSFFDPLGSSAWSVVGMASRQTMMLGLSRRASSAKTGSAVDVELRYRLYWSIYVLDRMTAFCFGLPCTLTDNNADIPLPGLMIEEFASSERSQYASMLQTNRHVIQLRKIESRIMSEIHHRKNSEITRLSHGDRRIITQEIRSDIDTWYSNGSLVSPQTMDNVGIHDSIIWSSARYYHLLLMLHYPCPFNSFDSGVSAAELLRFAQKHLQSTSALLQGRQLPLNWPTLSRLLPVGLVLVHASISSAAHDSHFSANDELSIIASIFDAFPDPWIYAHRASSIFRNFISMISSYAPLFFSSTVFTNGQIGGSKDSIVALFSPLINNLVLLMEEVLGKGTSYIFHELPEEKNEHDISMLSRNQHTSFAPLWHPPNSTTGSISSNDGTADFDWGSMGLGFL</sequence>
<feature type="compositionally biased region" description="Basic residues" evidence="8">
    <location>
        <begin position="1"/>
        <end position="10"/>
    </location>
</feature>
<keyword evidence="7" id="KW-0539">Nucleus</keyword>
<evidence type="ECO:0000256" key="5">
    <source>
        <dbReference type="ARBA" id="ARBA00023125"/>
    </source>
</evidence>
<proteinExistence type="predicted"/>
<dbReference type="InterPro" id="IPR001138">
    <property type="entry name" value="Zn2Cys6_DnaBD"/>
</dbReference>
<dbReference type="CDD" id="cd12148">
    <property type="entry name" value="fungal_TF_MHR"/>
    <property type="match status" value="1"/>
</dbReference>